<dbReference type="PRINTS" id="PR00886">
    <property type="entry name" value="HIGHMOBLTY12"/>
</dbReference>
<comment type="caution">
    <text evidence="7">The sequence shown here is derived from an EMBL/GenBank/DDBJ whole genome shotgun (WGS) entry which is preliminary data.</text>
</comment>
<evidence type="ECO:0000313" key="7">
    <source>
        <dbReference type="EMBL" id="KAJ8303368.1"/>
    </source>
</evidence>
<dbReference type="Gene3D" id="1.10.30.10">
    <property type="entry name" value="High mobility group box domain"/>
    <property type="match status" value="1"/>
</dbReference>
<proteinExistence type="predicted"/>
<dbReference type="PANTHER" id="PTHR45781:SF1">
    <property type="entry name" value="HMG BOX DOMAIN-CONTAINING PROTEIN"/>
    <property type="match status" value="1"/>
</dbReference>
<keyword evidence="2 4" id="KW-0238">DNA-binding</keyword>
<evidence type="ECO:0000313" key="8">
    <source>
        <dbReference type="Proteomes" id="UP001217089"/>
    </source>
</evidence>
<evidence type="ECO:0000256" key="4">
    <source>
        <dbReference type="PROSITE-ProRule" id="PRU00267"/>
    </source>
</evidence>
<feature type="region of interest" description="Disordered" evidence="5">
    <location>
        <begin position="162"/>
        <end position="194"/>
    </location>
</feature>
<dbReference type="Pfam" id="PF00505">
    <property type="entry name" value="HMG_box"/>
    <property type="match status" value="1"/>
</dbReference>
<keyword evidence="3 4" id="KW-0539">Nucleus</keyword>
<comment type="subcellular location">
    <subcellularLocation>
        <location evidence="1">Nucleus</location>
    </subcellularLocation>
</comment>
<dbReference type="PROSITE" id="PS50118">
    <property type="entry name" value="HMG_BOX_2"/>
    <property type="match status" value="1"/>
</dbReference>
<dbReference type="SMART" id="SM00398">
    <property type="entry name" value="HMG"/>
    <property type="match status" value="1"/>
</dbReference>
<accession>A0ABQ9EDK2</accession>
<sequence length="477" mass="51977">MSPDFGPLSAVMAENSADRGTNFVNETFHTPGFGEDDFDISVLNFPAVSNNITHHTDTTQHFSQQQTLTHPLLGSMNIVYGQNSPTTVSCVPLNTMETDVAPKFPPQNFDVPDISITNSLNSTSDSVSCSVPSLYTMNGGHMDSMTSSNRLTTISHSEVSEQLGFQSATKINSPDSSNSTTSPSRESSEDSDDSLPLAQLALLKRQAEAPVIEETTPDVSTTTTTGKAKKTPKKKKKKDPNEPQKPVSAYALFFRDTQAAIKGQNPSATFGEVSKIVASMWDGLDPEHKSVYKKKTENAKKEYLKQMAAYRASLVSQAAIEDGSVLSDKPLMSRPIKQMNLHQSPPQGNMSPQMADNLGMMGHITMNTSSPPHATSPLHHPSPPNHNMGYTSPPQQYTQSNLVSIAPRPGMGHEMDGDMDCNMMPTMCVRMECTNPAIESPGWDNEYCSNECVVSHCRDVFTAWVSTRQGSNSFQVK</sequence>
<feature type="compositionally biased region" description="Basic residues" evidence="5">
    <location>
        <begin position="227"/>
        <end position="238"/>
    </location>
</feature>
<dbReference type="Proteomes" id="UP001217089">
    <property type="component" value="Unassembled WGS sequence"/>
</dbReference>
<name>A0ABQ9EDK2_TEGGR</name>
<dbReference type="EMBL" id="JARBDR010000917">
    <property type="protein sequence ID" value="KAJ8303368.1"/>
    <property type="molecule type" value="Genomic_DNA"/>
</dbReference>
<dbReference type="InterPro" id="IPR036910">
    <property type="entry name" value="HMG_box_dom_sf"/>
</dbReference>
<feature type="compositionally biased region" description="Low complexity" evidence="5">
    <location>
        <begin position="217"/>
        <end position="226"/>
    </location>
</feature>
<organism evidence="7 8">
    <name type="scientific">Tegillarca granosa</name>
    <name type="common">Malaysian cockle</name>
    <name type="synonym">Anadara granosa</name>
    <dbReference type="NCBI Taxonomy" id="220873"/>
    <lineage>
        <taxon>Eukaryota</taxon>
        <taxon>Metazoa</taxon>
        <taxon>Spiralia</taxon>
        <taxon>Lophotrochozoa</taxon>
        <taxon>Mollusca</taxon>
        <taxon>Bivalvia</taxon>
        <taxon>Autobranchia</taxon>
        <taxon>Pteriomorphia</taxon>
        <taxon>Arcoida</taxon>
        <taxon>Arcoidea</taxon>
        <taxon>Arcidae</taxon>
        <taxon>Tegillarca</taxon>
    </lineage>
</organism>
<keyword evidence="8" id="KW-1185">Reference proteome</keyword>
<feature type="DNA-binding region" description="HMG box" evidence="4">
    <location>
        <begin position="243"/>
        <end position="311"/>
    </location>
</feature>
<evidence type="ECO:0000259" key="6">
    <source>
        <dbReference type="PROSITE" id="PS50118"/>
    </source>
</evidence>
<gene>
    <name evidence="7" type="ORF">KUTeg_019764</name>
</gene>
<dbReference type="CDD" id="cd21995">
    <property type="entry name" value="HMG-box_TOX-like"/>
    <property type="match status" value="1"/>
</dbReference>
<protein>
    <recommendedName>
        <fullName evidence="6">HMG box domain-containing protein</fullName>
    </recommendedName>
</protein>
<evidence type="ECO:0000256" key="1">
    <source>
        <dbReference type="ARBA" id="ARBA00004123"/>
    </source>
</evidence>
<dbReference type="PANTHER" id="PTHR45781">
    <property type="entry name" value="AGAP000281-PA"/>
    <property type="match status" value="1"/>
</dbReference>
<evidence type="ECO:0000256" key="5">
    <source>
        <dbReference type="SAM" id="MobiDB-lite"/>
    </source>
</evidence>
<evidence type="ECO:0000256" key="2">
    <source>
        <dbReference type="ARBA" id="ARBA00023125"/>
    </source>
</evidence>
<feature type="compositionally biased region" description="Low complexity" evidence="5">
    <location>
        <begin position="172"/>
        <end position="185"/>
    </location>
</feature>
<feature type="domain" description="HMG box" evidence="6">
    <location>
        <begin position="243"/>
        <end position="311"/>
    </location>
</feature>
<dbReference type="SUPFAM" id="SSF47095">
    <property type="entry name" value="HMG-box"/>
    <property type="match status" value="1"/>
</dbReference>
<dbReference type="InterPro" id="IPR051365">
    <property type="entry name" value="TOX_HMG-box_domain"/>
</dbReference>
<feature type="region of interest" description="Disordered" evidence="5">
    <location>
        <begin position="206"/>
        <end position="247"/>
    </location>
</feature>
<dbReference type="InterPro" id="IPR009071">
    <property type="entry name" value="HMG_box_dom"/>
</dbReference>
<feature type="region of interest" description="Disordered" evidence="5">
    <location>
        <begin position="368"/>
        <end position="393"/>
    </location>
</feature>
<evidence type="ECO:0000256" key="3">
    <source>
        <dbReference type="ARBA" id="ARBA00023242"/>
    </source>
</evidence>
<reference evidence="7 8" key="1">
    <citation type="submission" date="2022-12" db="EMBL/GenBank/DDBJ databases">
        <title>Chromosome-level genome of Tegillarca granosa.</title>
        <authorList>
            <person name="Kim J."/>
        </authorList>
    </citation>
    <scope>NUCLEOTIDE SEQUENCE [LARGE SCALE GENOMIC DNA]</scope>
    <source>
        <strain evidence="7">Teg-2019</strain>
        <tissue evidence="7">Adductor muscle</tissue>
    </source>
</reference>